<dbReference type="InterPro" id="IPR036388">
    <property type="entry name" value="WH-like_DNA-bd_sf"/>
</dbReference>
<evidence type="ECO:0000256" key="2">
    <source>
        <dbReference type="ARBA" id="ARBA00023125"/>
    </source>
</evidence>
<keyword evidence="3" id="KW-0804">Transcription</keyword>
<feature type="domain" description="HTH marR-type" evidence="4">
    <location>
        <begin position="33"/>
        <end position="166"/>
    </location>
</feature>
<dbReference type="PRINTS" id="PR00598">
    <property type="entry name" value="HTHMARR"/>
</dbReference>
<reference evidence="5 6" key="2">
    <citation type="journal article" date="2016" name="Int. J. Syst. Evol. Microbiol.">
        <title>Paenibacillus bovis sp. nov., isolated from raw yak (Bos grunniens) milk.</title>
        <authorList>
            <person name="Gao C."/>
            <person name="Han J."/>
            <person name="Liu Z."/>
            <person name="Xu X."/>
            <person name="Hang F."/>
            <person name="Wu Z."/>
        </authorList>
    </citation>
    <scope>NUCLEOTIDE SEQUENCE [LARGE SCALE GENOMIC DNA]</scope>
    <source>
        <strain evidence="5 6">BD3526</strain>
    </source>
</reference>
<dbReference type="KEGG" id="pbv:AR543_03575"/>
<dbReference type="PROSITE" id="PS50995">
    <property type="entry name" value="HTH_MARR_2"/>
    <property type="match status" value="1"/>
</dbReference>
<dbReference type="PANTHER" id="PTHR42756:SF1">
    <property type="entry name" value="TRANSCRIPTIONAL REPRESSOR OF EMRAB OPERON"/>
    <property type="match status" value="1"/>
</dbReference>
<dbReference type="InterPro" id="IPR036390">
    <property type="entry name" value="WH_DNA-bd_sf"/>
</dbReference>
<dbReference type="Proteomes" id="UP000078148">
    <property type="component" value="Chromosome"/>
</dbReference>
<keyword evidence="2" id="KW-0238">DNA-binding</keyword>
<proteinExistence type="predicted"/>
<organism evidence="5 6">
    <name type="scientific">Paenibacillus bovis</name>
    <dbReference type="NCBI Taxonomy" id="1616788"/>
    <lineage>
        <taxon>Bacteria</taxon>
        <taxon>Bacillati</taxon>
        <taxon>Bacillota</taxon>
        <taxon>Bacilli</taxon>
        <taxon>Bacillales</taxon>
        <taxon>Paenibacillaceae</taxon>
        <taxon>Paenibacillus</taxon>
    </lineage>
</organism>
<evidence type="ECO:0000313" key="5">
    <source>
        <dbReference type="EMBL" id="ANF95195.1"/>
    </source>
</evidence>
<protein>
    <recommendedName>
        <fullName evidence="4">HTH marR-type domain-containing protein</fullName>
    </recommendedName>
</protein>
<evidence type="ECO:0000259" key="4">
    <source>
        <dbReference type="PROSITE" id="PS50995"/>
    </source>
</evidence>
<accession>A0A172ZC23</accession>
<evidence type="ECO:0000256" key="3">
    <source>
        <dbReference type="ARBA" id="ARBA00023163"/>
    </source>
</evidence>
<dbReference type="GO" id="GO:0003677">
    <property type="term" value="F:DNA binding"/>
    <property type="evidence" value="ECO:0007669"/>
    <property type="project" value="UniProtKB-KW"/>
</dbReference>
<dbReference type="PANTHER" id="PTHR42756">
    <property type="entry name" value="TRANSCRIPTIONAL REGULATOR, MARR"/>
    <property type="match status" value="1"/>
</dbReference>
<reference evidence="6" key="1">
    <citation type="submission" date="2015-10" db="EMBL/GenBank/DDBJ databases">
        <title>Genome of Paenibacillus bovis sp. nov.</title>
        <authorList>
            <person name="Wu Z."/>
            <person name="Gao C."/>
            <person name="Liu Z."/>
            <person name="Zheng H."/>
        </authorList>
    </citation>
    <scope>NUCLEOTIDE SEQUENCE [LARGE SCALE GENOMIC DNA]</scope>
    <source>
        <strain evidence="6">BD3526</strain>
    </source>
</reference>
<dbReference type="STRING" id="1616788.AR543_03575"/>
<name>A0A172ZC23_9BACL</name>
<gene>
    <name evidence="5" type="ORF">AR543_03575</name>
</gene>
<keyword evidence="6" id="KW-1185">Reference proteome</keyword>
<dbReference type="GO" id="GO:0003700">
    <property type="term" value="F:DNA-binding transcription factor activity"/>
    <property type="evidence" value="ECO:0007669"/>
    <property type="project" value="InterPro"/>
</dbReference>
<evidence type="ECO:0000256" key="1">
    <source>
        <dbReference type="ARBA" id="ARBA00023015"/>
    </source>
</evidence>
<dbReference type="Gene3D" id="1.10.10.10">
    <property type="entry name" value="Winged helix-like DNA-binding domain superfamily/Winged helix DNA-binding domain"/>
    <property type="match status" value="1"/>
</dbReference>
<sequence>MPNIDSSGSKCSTLNELDRLSELAPLFPQINVECMLTSLLLVRTSHDLYNQSASLLTERGISQGKMRILTSLLLRKKPLLPSELAKSAGVTRSTMTGLINGLEKDGLIRRGAHEDRRMTAIHLTEEGETLLMTTLPEYARVVTSVMSQLTEEERGMLQQLLYKLRTGIELNE</sequence>
<dbReference type="AlphaFoldDB" id="A0A172ZC23"/>
<keyword evidence="1" id="KW-0805">Transcription regulation</keyword>
<dbReference type="SUPFAM" id="SSF46785">
    <property type="entry name" value="Winged helix' DNA-binding domain"/>
    <property type="match status" value="1"/>
</dbReference>
<dbReference type="Pfam" id="PF01047">
    <property type="entry name" value="MarR"/>
    <property type="match status" value="1"/>
</dbReference>
<dbReference type="InterPro" id="IPR000835">
    <property type="entry name" value="HTH_MarR-typ"/>
</dbReference>
<evidence type="ECO:0000313" key="6">
    <source>
        <dbReference type="Proteomes" id="UP000078148"/>
    </source>
</evidence>
<dbReference type="SMART" id="SM00347">
    <property type="entry name" value="HTH_MARR"/>
    <property type="match status" value="1"/>
</dbReference>
<dbReference type="EMBL" id="CP013023">
    <property type="protein sequence ID" value="ANF95195.1"/>
    <property type="molecule type" value="Genomic_DNA"/>
</dbReference>